<dbReference type="InterPro" id="IPR011989">
    <property type="entry name" value="ARM-like"/>
</dbReference>
<dbReference type="GO" id="GO:0006606">
    <property type="term" value="P:protein import into nucleus"/>
    <property type="evidence" value="ECO:0007669"/>
    <property type="project" value="TreeGrafter"/>
</dbReference>
<keyword evidence="7" id="KW-0539">Nucleus</keyword>
<dbReference type="InterPro" id="IPR001494">
    <property type="entry name" value="Importin-beta_N"/>
</dbReference>
<evidence type="ECO:0000256" key="4">
    <source>
        <dbReference type="ARBA" id="ARBA00022448"/>
    </source>
</evidence>
<feature type="domain" description="Importin N-terminal" evidence="8">
    <location>
        <begin position="29"/>
        <end position="107"/>
    </location>
</feature>
<organism evidence="9 10">
    <name type="scientific">Cymbomonas tetramitiformis</name>
    <dbReference type="NCBI Taxonomy" id="36881"/>
    <lineage>
        <taxon>Eukaryota</taxon>
        <taxon>Viridiplantae</taxon>
        <taxon>Chlorophyta</taxon>
        <taxon>Pyramimonadophyceae</taxon>
        <taxon>Pyramimonadales</taxon>
        <taxon>Pyramimonadaceae</taxon>
        <taxon>Cymbomonas</taxon>
    </lineage>
</organism>
<comment type="subcellular location">
    <subcellularLocation>
        <location evidence="2">Cytoplasm</location>
    </subcellularLocation>
    <subcellularLocation>
        <location evidence="1">Nucleus</location>
    </subcellularLocation>
</comment>
<gene>
    <name evidence="9" type="ORF">CYMTET_36523</name>
</gene>
<name>A0AAE0F755_9CHLO</name>
<dbReference type="Gene3D" id="1.25.10.10">
    <property type="entry name" value="Leucine-rich Repeat Variant"/>
    <property type="match status" value="1"/>
</dbReference>
<dbReference type="SMART" id="SM00913">
    <property type="entry name" value="IBN_N"/>
    <property type="match status" value="1"/>
</dbReference>
<dbReference type="SUPFAM" id="SSF48371">
    <property type="entry name" value="ARM repeat"/>
    <property type="match status" value="1"/>
</dbReference>
<keyword evidence="5" id="KW-0963">Cytoplasm</keyword>
<evidence type="ECO:0000256" key="2">
    <source>
        <dbReference type="ARBA" id="ARBA00004496"/>
    </source>
</evidence>
<dbReference type="FunFam" id="1.25.10.10:FF:000507">
    <property type="entry name" value="Exportin-2"/>
    <property type="match status" value="1"/>
</dbReference>
<evidence type="ECO:0000256" key="7">
    <source>
        <dbReference type="ARBA" id="ARBA00023242"/>
    </source>
</evidence>
<dbReference type="InterPro" id="IPR013713">
    <property type="entry name" value="XPO2_central"/>
</dbReference>
<dbReference type="GO" id="GO:0031267">
    <property type="term" value="F:small GTPase binding"/>
    <property type="evidence" value="ECO:0007669"/>
    <property type="project" value="InterPro"/>
</dbReference>
<dbReference type="Pfam" id="PF03378">
    <property type="entry name" value="CAS_CSE1"/>
    <property type="match status" value="1"/>
</dbReference>
<dbReference type="Pfam" id="PF03810">
    <property type="entry name" value="IBN_N"/>
    <property type="match status" value="1"/>
</dbReference>
<evidence type="ECO:0000256" key="6">
    <source>
        <dbReference type="ARBA" id="ARBA00022927"/>
    </source>
</evidence>
<protein>
    <recommendedName>
        <fullName evidence="8">Importin N-terminal domain-containing protein</fullName>
    </recommendedName>
</protein>
<evidence type="ECO:0000313" key="10">
    <source>
        <dbReference type="Proteomes" id="UP001190700"/>
    </source>
</evidence>
<keyword evidence="10" id="KW-1185">Reference proteome</keyword>
<dbReference type="PANTHER" id="PTHR10997:SF8">
    <property type="entry name" value="EXPORTIN-2"/>
    <property type="match status" value="1"/>
</dbReference>
<evidence type="ECO:0000256" key="3">
    <source>
        <dbReference type="ARBA" id="ARBA00008669"/>
    </source>
</evidence>
<dbReference type="EMBL" id="LGRX02023843">
    <property type="protein sequence ID" value="KAK3254258.1"/>
    <property type="molecule type" value="Genomic_DNA"/>
</dbReference>
<evidence type="ECO:0000259" key="8">
    <source>
        <dbReference type="PROSITE" id="PS50166"/>
    </source>
</evidence>
<dbReference type="InterPro" id="IPR005043">
    <property type="entry name" value="XPO2_C"/>
</dbReference>
<dbReference type="GO" id="GO:0005635">
    <property type="term" value="C:nuclear envelope"/>
    <property type="evidence" value="ECO:0007669"/>
    <property type="project" value="TreeGrafter"/>
</dbReference>
<dbReference type="GO" id="GO:0006611">
    <property type="term" value="P:protein export from nucleus"/>
    <property type="evidence" value="ECO:0007669"/>
    <property type="project" value="TreeGrafter"/>
</dbReference>
<dbReference type="PANTHER" id="PTHR10997">
    <property type="entry name" value="IMPORTIN-7, 8, 11"/>
    <property type="match status" value="1"/>
</dbReference>
<keyword evidence="4" id="KW-0813">Transport</keyword>
<accession>A0AAE0F755</accession>
<dbReference type="GO" id="GO:0005049">
    <property type="term" value="F:nuclear export signal receptor activity"/>
    <property type="evidence" value="ECO:0007669"/>
    <property type="project" value="TreeGrafter"/>
</dbReference>
<dbReference type="GO" id="GO:0005829">
    <property type="term" value="C:cytosol"/>
    <property type="evidence" value="ECO:0007669"/>
    <property type="project" value="TreeGrafter"/>
</dbReference>
<dbReference type="PROSITE" id="PS50166">
    <property type="entry name" value="IMPORTIN_B_NT"/>
    <property type="match status" value="1"/>
</dbReference>
<evidence type="ECO:0000313" key="9">
    <source>
        <dbReference type="EMBL" id="KAK3254258.1"/>
    </source>
</evidence>
<dbReference type="Proteomes" id="UP001190700">
    <property type="component" value="Unassembled WGS sequence"/>
</dbReference>
<evidence type="ECO:0000256" key="1">
    <source>
        <dbReference type="ARBA" id="ARBA00004123"/>
    </source>
</evidence>
<dbReference type="AlphaFoldDB" id="A0AAE0F755"/>
<proteinExistence type="inferred from homology"/>
<reference evidence="9 10" key="1">
    <citation type="journal article" date="2015" name="Genome Biol. Evol.">
        <title>Comparative Genomics of a Bacterivorous Green Alga Reveals Evolutionary Causalities and Consequences of Phago-Mixotrophic Mode of Nutrition.</title>
        <authorList>
            <person name="Burns J.A."/>
            <person name="Paasch A."/>
            <person name="Narechania A."/>
            <person name="Kim E."/>
        </authorList>
    </citation>
    <scope>NUCLEOTIDE SEQUENCE [LARGE SCALE GENOMIC DNA]</scope>
    <source>
        <strain evidence="9 10">PLY_AMNH</strain>
    </source>
</reference>
<keyword evidence="6" id="KW-0653">Protein transport</keyword>
<evidence type="ECO:0000256" key="5">
    <source>
        <dbReference type="ARBA" id="ARBA00022490"/>
    </source>
</evidence>
<comment type="caution">
    <text evidence="9">The sequence shown here is derived from an EMBL/GenBank/DDBJ whole genome shotgun (WGS) entry which is preliminary data.</text>
</comment>
<comment type="similarity">
    <text evidence="3">Belongs to the XPO2/CSE1 family.</text>
</comment>
<sequence>MTVMDPAIQQLVGCFTQTTSPNIAERKPAEQYLQQAARQPGYAITLLTLLQTEGPEDQVKHAAAINFKNHVKAFWTLPEDDLGGTPFQIPDGEKDPIKQGIVALMLNSQPLIQAQISEALALISNSDFPEKWQTLLPELVSRLDCNDYSAICGVLRTANSIFKRYRFAYRDDKLYTELNYVFNEMVGKVSTDPSVQPPRPLLHLLKRTSALVAQATSPEQLTPLLTAVRLIFRIFYSLNSQELPEIFEDTIDEWMSEFMNYLSYENPLLVSADPEKEGIVDSIKVAICENINIYIEKNEEEFEKFLQKFVESVWTQLMKVGTNTSTDRLAASAIRFLTTVSKSVHFKLFENLLTPIVENIVIPNLQIREGDEELFEDNYVEYIRRDIEGSDNDTRRRMACELIKALNVKFPEAITAAVSGHVVRLLGESAASPANWKAKDCAIYLVVALTVQKSSAAKGATEVSTLVNIGDFFVSHVQPEIAAPPNSSSPFLKADSLKFLTTFRLHIPKATFLQLFPHVAGLIAHESSVVHSYAAHCIERMLLVKDAGVARFTPAELAPHLPLLLQNLFNAFELGDSNENEYLMKCIMRLTAFMGPAIKPYAAECQRKIVELLVEVCKNPRNPTFNHYVFESVAALIKNSCTGDAAVTEVFEGLLFPPFQGILQADVTEFAPYVFQILSQMLELRPTPLPVVYMALFPLLLNKDLWERTGNVPALVRLLQAYLQKAPEAVSDGNNLTAVLGVFQKLIASKAHDHQGFYILNTLVEFCPPAALKPFLPQIWSLLFTRLQSSRTTKFARSLTVFIALFVSKHGMDAVLESVNSLQQGLFMMLVDAVVISALGTISGTVDTKLCSVGFAKVLCHQTLLVAQPSWSKLLTALIGMFERPEAEQGEEEEEEVAEAPGFTTSFAQLHHSSGADKDPIPEVQDSKAFLAQSLSQLSTANPGQIPPLMATLEQQCQQALLAYCQAAGVTIS</sequence>
<dbReference type="InterPro" id="IPR016024">
    <property type="entry name" value="ARM-type_fold"/>
</dbReference>
<dbReference type="Pfam" id="PF08506">
    <property type="entry name" value="Cse1"/>
    <property type="match status" value="1"/>
</dbReference>